<evidence type="ECO:0000313" key="2">
    <source>
        <dbReference type="EMBL" id="GFH26669.1"/>
    </source>
</evidence>
<reference evidence="2 3" key="1">
    <citation type="submission" date="2020-02" db="EMBL/GenBank/DDBJ databases">
        <title>Draft genome sequence of Haematococcus lacustris strain NIES-144.</title>
        <authorList>
            <person name="Morimoto D."/>
            <person name="Nakagawa S."/>
            <person name="Yoshida T."/>
            <person name="Sawayama S."/>
        </authorList>
    </citation>
    <scope>NUCLEOTIDE SEQUENCE [LARGE SCALE GENOMIC DNA]</scope>
    <source>
        <strain evidence="2 3">NIES-144</strain>
    </source>
</reference>
<name>A0A6A0A1X5_HAELA</name>
<dbReference type="EMBL" id="BLLF01003197">
    <property type="protein sequence ID" value="GFH26669.1"/>
    <property type="molecule type" value="Genomic_DNA"/>
</dbReference>
<feature type="signal peptide" evidence="1">
    <location>
        <begin position="1"/>
        <end position="32"/>
    </location>
</feature>
<keyword evidence="3" id="KW-1185">Reference proteome</keyword>
<evidence type="ECO:0000256" key="1">
    <source>
        <dbReference type="SAM" id="SignalP"/>
    </source>
</evidence>
<accession>A0A6A0A1X5</accession>
<gene>
    <name evidence="2" type="ORF">HaLaN_24852</name>
</gene>
<dbReference type="Proteomes" id="UP000485058">
    <property type="component" value="Unassembled WGS sequence"/>
</dbReference>
<organism evidence="2 3">
    <name type="scientific">Haematococcus lacustris</name>
    <name type="common">Green alga</name>
    <name type="synonym">Haematococcus pluvialis</name>
    <dbReference type="NCBI Taxonomy" id="44745"/>
    <lineage>
        <taxon>Eukaryota</taxon>
        <taxon>Viridiplantae</taxon>
        <taxon>Chlorophyta</taxon>
        <taxon>core chlorophytes</taxon>
        <taxon>Chlorophyceae</taxon>
        <taxon>CS clade</taxon>
        <taxon>Chlamydomonadales</taxon>
        <taxon>Haematococcaceae</taxon>
        <taxon>Haematococcus</taxon>
    </lineage>
</organism>
<keyword evidence="1" id="KW-0732">Signal</keyword>
<dbReference type="AlphaFoldDB" id="A0A6A0A1X5"/>
<proteinExistence type="predicted"/>
<evidence type="ECO:0000313" key="3">
    <source>
        <dbReference type="Proteomes" id="UP000485058"/>
    </source>
</evidence>
<sequence>MRSSLTLHKYNAMRSSLTLLVCVLLFAAAGWAAGNEWEDKCPQYAAVVDTNCRAEIDMALGSLDLPKGISLTSPLLDDQNLLNTMNQLFEKDYYTRNVDGILQGPMQVFK</sequence>
<feature type="chain" id="PRO_5025532794" evidence="1">
    <location>
        <begin position="33"/>
        <end position="110"/>
    </location>
</feature>
<protein>
    <submittedName>
        <fullName evidence="2">Uncharacterized protein</fullName>
    </submittedName>
</protein>
<comment type="caution">
    <text evidence="2">The sequence shown here is derived from an EMBL/GenBank/DDBJ whole genome shotgun (WGS) entry which is preliminary data.</text>
</comment>